<evidence type="ECO:0008006" key="4">
    <source>
        <dbReference type="Google" id="ProtNLM"/>
    </source>
</evidence>
<gene>
    <name evidence="2" type="ORF">IE4872_CH01992</name>
</gene>
<evidence type="ECO:0000313" key="2">
    <source>
        <dbReference type="EMBL" id="APO67609.1"/>
    </source>
</evidence>
<dbReference type="CDD" id="cd00085">
    <property type="entry name" value="HNHc"/>
    <property type="match status" value="1"/>
</dbReference>
<protein>
    <recommendedName>
        <fullName evidence="4">HNH endonuclease</fullName>
    </recommendedName>
</protein>
<evidence type="ECO:0000313" key="3">
    <source>
        <dbReference type="Proteomes" id="UP000184749"/>
    </source>
</evidence>
<name>A0A1L5NIC6_9HYPH</name>
<dbReference type="EMBL" id="CP017101">
    <property type="protein sequence ID" value="APO67609.1"/>
    <property type="molecule type" value="Genomic_DNA"/>
</dbReference>
<organism evidence="2 3">
    <name type="scientific">Rhizobium gallicum</name>
    <dbReference type="NCBI Taxonomy" id="56730"/>
    <lineage>
        <taxon>Bacteria</taxon>
        <taxon>Pseudomonadati</taxon>
        <taxon>Pseudomonadota</taxon>
        <taxon>Alphaproteobacteria</taxon>
        <taxon>Hyphomicrobiales</taxon>
        <taxon>Rhizobiaceae</taxon>
        <taxon>Rhizobium/Agrobacterium group</taxon>
        <taxon>Rhizobium</taxon>
    </lineage>
</organism>
<dbReference type="AlphaFoldDB" id="A0A1L5NIC6"/>
<reference evidence="2 3" key="1">
    <citation type="submission" date="2016-09" db="EMBL/GenBank/DDBJ databases">
        <title>The complete genome sequences of Rhizobium gallicum, symbiovars gallicum and phaseoli, symbionts associated to common bean (Phaseolus vulgaris).</title>
        <authorList>
            <person name="Bustos P."/>
            <person name="Santamaria R.I."/>
            <person name="Perez-Carrascal O.M."/>
            <person name="Juarez S."/>
            <person name="Lozano L."/>
            <person name="Martinez-Flores I."/>
            <person name="Martinez-Romero E."/>
            <person name="Cevallos M."/>
            <person name="Romero D."/>
            <person name="Davila G."/>
            <person name="Gonzalez V."/>
        </authorList>
    </citation>
    <scope>NUCLEOTIDE SEQUENCE [LARGE SCALE GENOMIC DNA]</scope>
    <source>
        <strain evidence="2 3">IE4872</strain>
    </source>
</reference>
<proteinExistence type="predicted"/>
<dbReference type="Proteomes" id="UP000184749">
    <property type="component" value="Chromosome"/>
</dbReference>
<feature type="region of interest" description="Disordered" evidence="1">
    <location>
        <begin position="61"/>
        <end position="84"/>
    </location>
</feature>
<sequence>MTEATIVDHIKAHKESGEFFFDPSNMQSLCKHHHDSAKKMIDHGKMVVTYGLDGYPIEMGKASPSSSVSQARTWGYGETGVRAR</sequence>
<dbReference type="STRING" id="56730.IE4872_CH01992"/>
<evidence type="ECO:0000256" key="1">
    <source>
        <dbReference type="SAM" id="MobiDB-lite"/>
    </source>
</evidence>
<feature type="compositionally biased region" description="Polar residues" evidence="1">
    <location>
        <begin position="63"/>
        <end position="72"/>
    </location>
</feature>
<dbReference type="InterPro" id="IPR003615">
    <property type="entry name" value="HNH_nuc"/>
</dbReference>
<accession>A0A1L5NIC6</accession>
<dbReference type="RefSeq" id="WP_074068050.1">
    <property type="nucleotide sequence ID" value="NZ_CP017101.1"/>
</dbReference>